<evidence type="ECO:0000256" key="2">
    <source>
        <dbReference type="ARBA" id="ARBA00005558"/>
    </source>
</evidence>
<evidence type="ECO:0000313" key="6">
    <source>
        <dbReference type="EMBL" id="PIL44992.1"/>
    </source>
</evidence>
<dbReference type="Proteomes" id="UP000230390">
    <property type="component" value="Unassembled WGS sequence"/>
</dbReference>
<keyword evidence="3" id="KW-0964">Secreted</keyword>
<gene>
    <name evidence="6" type="ORF">CR105_11005</name>
</gene>
<evidence type="ECO:0000313" key="7">
    <source>
        <dbReference type="Proteomes" id="UP000230390"/>
    </source>
</evidence>
<accession>A0A2G8TG22</accession>
<name>A0A2G8TG22_9BURK</name>
<evidence type="ECO:0000259" key="4">
    <source>
        <dbReference type="Pfam" id="PF04717"/>
    </source>
</evidence>
<dbReference type="Pfam" id="PF05954">
    <property type="entry name" value="Phage_GPD"/>
    <property type="match status" value="1"/>
</dbReference>
<dbReference type="InterPro" id="IPR006531">
    <property type="entry name" value="Gp5/Vgr_OB"/>
</dbReference>
<dbReference type="OrthoDB" id="1907165at2"/>
<dbReference type="EMBL" id="PDOC01000005">
    <property type="protein sequence ID" value="PIL44992.1"/>
    <property type="molecule type" value="Genomic_DNA"/>
</dbReference>
<sequence>MHVQLGWRDRFQQRRHRQDHDPLRDCMPAIQANRQVSVKTALADDVLLFASMSGSEQLGRLSEFRVRLLSLDNSVRIADVLGKPMSVVLDTDAAGEVRHFHGIVTRFGSTGWRGDFATYEATIHPGLWLLTRSSNCRIFQKMSVPDIVGQVCGAYGASVALSSRVEGSYPVLTYCVQYRETDFHFVCRLLEEAGIYFYFTHGASAHTMVLADSYSAHDSIAGYDTLKFSSASRGSADVGESMTHWSASGEIQSSSYALNDFDFEKAASSASGGLRSTANIAAGFGQPAYDMFDYPGNYNAAADGNALARARMESLHGQCEQVSARTNARGLFPGGLFTLADHPRPDQNRSYLVTAASYEITSSEYTGGGGAPALDFECRLSATGKEYAYRPMPTLARPVVQGPQTAMVVGPSGQEIHTDKYGQVKVQFHWDRLGKSDENSSCWLRVAQGWAGKGWGAMTIPRIGMEVVVSFLEGDPDRPLVTGCVYNSDAMPPYGLDGAQTVSTFKTNSSEGGDGFNELRFEDKKGEEEVFIQAERDFKRLVKNNDTLKVGFEVADKGDQTIGIKNDQALDIGNDQKVDIGNDQKVKAGNTIVIEAGTSIELKVGSSSVKIEGAKITIKSAEIEVAATANAKYKAGAMMDLNAGGVMTLAGAIVKIN</sequence>
<dbReference type="Pfam" id="PF22178">
    <property type="entry name" value="Gp5_trimer_C"/>
    <property type="match status" value="1"/>
</dbReference>
<proteinExistence type="inferred from homology"/>
<dbReference type="PANTHER" id="PTHR32305:SF15">
    <property type="entry name" value="PROTEIN RHSA-RELATED"/>
    <property type="match status" value="1"/>
</dbReference>
<comment type="similarity">
    <text evidence="2">Belongs to the VgrG protein family.</text>
</comment>
<dbReference type="InterPro" id="IPR006533">
    <property type="entry name" value="T6SS_Vgr_RhsGE"/>
</dbReference>
<comment type="subcellular location">
    <subcellularLocation>
        <location evidence="1">Secreted</location>
    </subcellularLocation>
</comment>
<dbReference type="Gene3D" id="3.55.50.10">
    <property type="entry name" value="Baseplate protein-like domains"/>
    <property type="match status" value="1"/>
</dbReference>
<dbReference type="NCBIfam" id="TIGR03361">
    <property type="entry name" value="VI_Rhs_Vgr"/>
    <property type="match status" value="1"/>
</dbReference>
<feature type="domain" description="Gp5/Type VI secretion system Vgr protein OB-fold" evidence="4">
    <location>
        <begin position="419"/>
        <end position="486"/>
    </location>
</feature>
<keyword evidence="7" id="KW-1185">Reference proteome</keyword>
<dbReference type="GO" id="GO:0005576">
    <property type="term" value="C:extracellular region"/>
    <property type="evidence" value="ECO:0007669"/>
    <property type="project" value="UniProtKB-SubCell"/>
</dbReference>
<evidence type="ECO:0000259" key="5">
    <source>
        <dbReference type="Pfam" id="PF22178"/>
    </source>
</evidence>
<comment type="caution">
    <text evidence="6">The sequence shown here is derived from an EMBL/GenBank/DDBJ whole genome shotgun (WGS) entry which is preliminary data.</text>
</comment>
<dbReference type="NCBIfam" id="TIGR01646">
    <property type="entry name" value="vgr_GE"/>
    <property type="match status" value="1"/>
</dbReference>
<dbReference type="AlphaFoldDB" id="A0A2G8TG22"/>
<dbReference type="InterPro" id="IPR037026">
    <property type="entry name" value="Vgr_OB-fold_dom_sf"/>
</dbReference>
<dbReference type="SUPFAM" id="SSF69279">
    <property type="entry name" value="Phage tail proteins"/>
    <property type="match status" value="2"/>
</dbReference>
<dbReference type="InterPro" id="IPR050708">
    <property type="entry name" value="T6SS_VgrG/RHS"/>
</dbReference>
<evidence type="ECO:0000256" key="3">
    <source>
        <dbReference type="ARBA" id="ARBA00022525"/>
    </source>
</evidence>
<organism evidence="6 7">
    <name type="scientific">Massilia eurypsychrophila</name>
    <dbReference type="NCBI Taxonomy" id="1485217"/>
    <lineage>
        <taxon>Bacteria</taxon>
        <taxon>Pseudomonadati</taxon>
        <taxon>Pseudomonadota</taxon>
        <taxon>Betaproteobacteria</taxon>
        <taxon>Burkholderiales</taxon>
        <taxon>Oxalobacteraceae</taxon>
        <taxon>Telluria group</taxon>
        <taxon>Massilia</taxon>
    </lineage>
</organism>
<dbReference type="Pfam" id="PF04717">
    <property type="entry name" value="Phage_base_V"/>
    <property type="match status" value="1"/>
</dbReference>
<dbReference type="Gene3D" id="2.40.50.230">
    <property type="entry name" value="Gp5 N-terminal domain"/>
    <property type="match status" value="1"/>
</dbReference>
<feature type="domain" description="Gp5/Type VI secretion system Vgr C-terminal trimerisation" evidence="5">
    <location>
        <begin position="503"/>
        <end position="607"/>
    </location>
</feature>
<dbReference type="PANTHER" id="PTHR32305">
    <property type="match status" value="1"/>
</dbReference>
<dbReference type="SUPFAM" id="SSF69349">
    <property type="entry name" value="Phage fibre proteins"/>
    <property type="match status" value="1"/>
</dbReference>
<reference evidence="6 7" key="1">
    <citation type="submission" date="2017-10" db="EMBL/GenBank/DDBJ databases">
        <title>Massilia psychrophilum sp. nov., a novel purple-pigmented bacterium isolated from Tianshan glacier, Xinjiang Municipality, China.</title>
        <authorList>
            <person name="Wang H."/>
        </authorList>
    </citation>
    <scope>NUCLEOTIDE SEQUENCE [LARGE SCALE GENOMIC DNA]</scope>
    <source>
        <strain evidence="6 7">JCM 30074</strain>
    </source>
</reference>
<protein>
    <submittedName>
        <fullName evidence="6">Type VI secretion system tip protein VgrG</fullName>
    </submittedName>
</protein>
<dbReference type="Gene3D" id="2.30.110.50">
    <property type="match status" value="1"/>
</dbReference>
<dbReference type="InterPro" id="IPR054030">
    <property type="entry name" value="Gp5_Vgr_C"/>
</dbReference>
<evidence type="ECO:0000256" key="1">
    <source>
        <dbReference type="ARBA" id="ARBA00004613"/>
    </source>
</evidence>
<dbReference type="InterPro" id="IPR017847">
    <property type="entry name" value="T6SS_RhsGE_Vgr_subset"/>
</dbReference>
<dbReference type="Gene3D" id="4.10.220.110">
    <property type="match status" value="1"/>
</dbReference>
<dbReference type="SUPFAM" id="SSF69255">
    <property type="entry name" value="gp5 N-terminal domain-like"/>
    <property type="match status" value="1"/>
</dbReference>
<dbReference type="FunFam" id="2.40.50.230:FF:000001">
    <property type="entry name" value="Type VI secretion protein VgrG"/>
    <property type="match status" value="1"/>
</dbReference>